<dbReference type="CDD" id="cd18598">
    <property type="entry name" value="ABC_6TM_MRP7_D1_like"/>
    <property type="match status" value="1"/>
</dbReference>
<dbReference type="CDD" id="cd03250">
    <property type="entry name" value="ABCC_MRP_domain1"/>
    <property type="match status" value="1"/>
</dbReference>
<sequence>MKISDFLLSICNDNNSLSKIWINQDFSLCFHKYLFEFFLHIITLILVSYNIGQRSKCSYRLWTFPLALIRLASTIILFITFSYYFYIYFFLDTINIQWIDIINTCIILLTYIFICYLNLNSNLYHKKRPWIYIIWMSLFFLVQNYDIYRIIIKHLTFIDSIYVSIRQLCLAFIFLGLLCISRHKCYRPVHRDRLGSSDENQRLLTDTRIIQPVCCFLPLPSEQSSDIVNEDSATITQLFTFSWFNPIMKRGYNSLINDLNDLCSLPSVIFTLGSIIQHHRELSRSLLTNFGQSFFFLGILKILGDCLAFGGPIFLNKLILYMEESSTTDQKDRNLRYGLFLSSILIGTVALASFLNTQFTYRINRLGLRCKMYLYTRIYLKATELNTCEMNRFNMGEIVNFMSTDSDRIVNFFQSFHAFWSLPVQIIIVLYLLYKQIGLTFLTGLAFAIILIPINKVIASKIAKLSQDMMLYKDERVKLISEILYGIRTIKMNTYENYFINRMDDVRQKELKALRGRKYLDAFCVYFWATTPVLISVLTFTTYTFLGNQLTPAKVFTSLALFALLISPLNSFPWVINGLVESYVSLKRVQRFINIELTNLGEYYENIPVGSQLSLDTVFLNSTDDPTFDIRLKQANFSWKSSNNIESDDISLKDIDLSIPRGSLVLILGRVGSGKTTLLNSFLGELNKINGLINIHRVLEDGFAYVSQEAWIQQMSFRDNILFGKIYNEQWYKRVISACALENDIKNLGPAGDRTLIGENGVTLSGSGQKARLALARAVYQDKNIYLLDDPLSAVDVHVARHLFSHCIRDILKYKTHDPLSAVDVHVARHLFSHCIRDILKYKTRILCTHQIQFIEQADYIILMENGRIVRSGKPNEILSSTEYLLSSINPSSQPNIATTHKSTVEIEEQVIQTETALQNEAEQRCTGTVKFAIWKRYFIAVGICLSFSIVFSVFLMQASRNSFDWWLSYWTSHQLSVTNTTNITSQRSFKILNANVITILDARPIYGFTTQTNDNDFKRFFTIYVGLAIANSLFTLVRAFTFAYGGIEGARKLHKSLFNSILKCSISFFDITPSGRILNRFSSDTWSVDDSLPFILNILLANIFSLLGTLILSCYGLPKFLIILIPLTIFYYFIQNYYRWTSREIKRISSVTLSPVYAHFGETISGLSTIRAFRHAKRFIDYNFILVSNSIRTQFASLVASSWLGFRLQLIGIIMVAGISLIGVFEHVYTIEGANPALVGLSLSYILSVTGLLNGLITNDPLSAVDVHVARHLFSHCIRDILKYKTRILCTHQIQFIEQADYIILMENGRIVRSGKPNEILSSTEYLLSSINQSSQPGTATTHKSTVEIEEQVIQTETALQNEAEQRCTGTVKFAIWKRYFIAVGICLSFSIVFSVFLMQASRNSFDWWLSYWTSHQLSVTNTTNITSQRSFKILNANVITILDARPIYGFTTQTKDNDFKRFFTIYVGLAIANSLFTLVRAFTFAYGGIEGARKLHKSLFNSILKCSISFFDITPSGRILNRFSSDTWSVDDSLPFILNILLANIFSLLGTLILSCYGLPKFLILLIPLTIFYYFIQNYYRWTSREIKRISSVTLSPVYAHFGETISGLSTIRAFRHAKRFIDYNFILVSNSIRTQFASLVASSWLGFRLQLIGIVMVAGISLIGVFEHVYTIEGANPALVGLSLSYILSVTGLLNGLITSFTETEKEMVGVERVTAYIDNLPIEEEIEEPYVILNEPREENGSTIEYRHVMMKYNIDQKFALNDITFSIKSNEKIGVVGRTGSGKSSLLATLFRTVNICDGQILIDDIDITSLERQTLRQTLAIIPQDPFLFSGTIRENLDPYRHYTDEEIYLVLGKCHLQKLIENLGNGLDSMIVERGRNFSVGEKQLFCLARALLRKAKILCLDEATANIDVETDRLIQTSIRETCSDVTVITIAHRVQTIVDSDRVLVMDNGRMIEFDTPKNLLANSESVFARLFFQGNVQVL</sequence>
<keyword evidence="9" id="KW-1278">Translocase</keyword>
<dbReference type="Pfam" id="PF00664">
    <property type="entry name" value="ABC_membrane"/>
    <property type="match status" value="3"/>
</dbReference>
<keyword evidence="8" id="KW-0067">ATP-binding</keyword>
<dbReference type="FunFam" id="1.20.1560.10:FF:000113">
    <property type="entry name" value="ABC transporter, putative"/>
    <property type="match status" value="2"/>
</dbReference>
<dbReference type="PROSITE" id="PS50893">
    <property type="entry name" value="ABC_TRANSPORTER_2"/>
    <property type="match status" value="2"/>
</dbReference>
<evidence type="ECO:0000256" key="11">
    <source>
        <dbReference type="ARBA" id="ARBA00023136"/>
    </source>
</evidence>
<feature type="transmembrane region" description="Helical" evidence="13">
    <location>
        <begin position="1095"/>
        <end position="1114"/>
    </location>
</feature>
<evidence type="ECO:0000256" key="10">
    <source>
        <dbReference type="ARBA" id="ARBA00022989"/>
    </source>
</evidence>
<dbReference type="SMART" id="SM00382">
    <property type="entry name" value="AAA"/>
    <property type="match status" value="2"/>
</dbReference>
<evidence type="ECO:0000256" key="13">
    <source>
        <dbReference type="SAM" id="Phobius"/>
    </source>
</evidence>
<accession>A0A814NKY2</accession>
<feature type="transmembrane region" description="Helical" evidence="13">
    <location>
        <begin position="294"/>
        <end position="315"/>
    </location>
</feature>
<evidence type="ECO:0000259" key="15">
    <source>
        <dbReference type="PROSITE" id="PS50929"/>
    </source>
</evidence>
<dbReference type="EC" id="7.6.2.2" evidence="3"/>
<evidence type="ECO:0000256" key="2">
    <source>
        <dbReference type="ARBA" id="ARBA00009726"/>
    </source>
</evidence>
<keyword evidence="6" id="KW-0677">Repeat</keyword>
<dbReference type="FunFam" id="1.20.1560.10:FF:000037">
    <property type="entry name" value="ATP-binding cassette subfamily C member 10"/>
    <property type="match status" value="1"/>
</dbReference>
<comment type="catalytic activity">
    <reaction evidence="12">
        <text>ATP + H2O + xenobioticSide 1 = ADP + phosphate + xenobioticSide 2.</text>
        <dbReference type="EC" id="7.6.2.2"/>
    </reaction>
</comment>
<name>A0A814NKY2_9BILA</name>
<dbReference type="GO" id="GO:0005524">
    <property type="term" value="F:ATP binding"/>
    <property type="evidence" value="ECO:0007669"/>
    <property type="project" value="UniProtKB-KW"/>
</dbReference>
<feature type="domain" description="ABC transmembrane type-1" evidence="15">
    <location>
        <begin position="940"/>
        <end position="1260"/>
    </location>
</feature>
<dbReference type="InterPro" id="IPR027417">
    <property type="entry name" value="P-loop_NTPase"/>
</dbReference>
<feature type="transmembrane region" description="Helical" evidence="13">
    <location>
        <begin position="1650"/>
        <end position="1669"/>
    </location>
</feature>
<feature type="transmembrane region" description="Helical" evidence="13">
    <location>
        <begin position="1022"/>
        <end position="1045"/>
    </location>
</feature>
<evidence type="ECO:0000256" key="7">
    <source>
        <dbReference type="ARBA" id="ARBA00022741"/>
    </source>
</evidence>
<protein>
    <recommendedName>
        <fullName evidence="3">ABC-type xenobiotic transporter</fullName>
        <ecNumber evidence="3">7.6.2.2</ecNumber>
    </recommendedName>
</protein>
<dbReference type="PROSITE" id="PS50929">
    <property type="entry name" value="ABC_TM1F"/>
    <property type="match status" value="3"/>
</dbReference>
<feature type="transmembrane region" description="Helical" evidence="13">
    <location>
        <begin position="1538"/>
        <end position="1557"/>
    </location>
</feature>
<feature type="domain" description="ABC transmembrane type-1" evidence="15">
    <location>
        <begin position="295"/>
        <end position="581"/>
    </location>
</feature>
<dbReference type="PANTHER" id="PTHR24223:SF330">
    <property type="entry name" value="ATP-BINDING CASSETTE SUB-FAMILY C MEMBER 10"/>
    <property type="match status" value="1"/>
</dbReference>
<feature type="transmembrane region" description="Helical" evidence="13">
    <location>
        <begin position="555"/>
        <end position="580"/>
    </location>
</feature>
<dbReference type="GO" id="GO:0016887">
    <property type="term" value="F:ATP hydrolysis activity"/>
    <property type="evidence" value="ECO:0007669"/>
    <property type="project" value="InterPro"/>
</dbReference>
<evidence type="ECO:0000256" key="12">
    <source>
        <dbReference type="ARBA" id="ARBA00034018"/>
    </source>
</evidence>
<feature type="transmembrane region" description="Helical" evidence="13">
    <location>
        <begin position="64"/>
        <end position="86"/>
    </location>
</feature>
<feature type="transmembrane region" description="Helical" evidence="13">
    <location>
        <begin position="1681"/>
        <end position="1701"/>
    </location>
</feature>
<comment type="subcellular location">
    <subcellularLocation>
        <location evidence="1">Membrane</location>
        <topology evidence="1">Multi-pass membrane protein</topology>
    </subcellularLocation>
</comment>
<dbReference type="InterPro" id="IPR050173">
    <property type="entry name" value="ABC_transporter_C-like"/>
</dbReference>
<evidence type="ECO:0000256" key="5">
    <source>
        <dbReference type="ARBA" id="ARBA00022692"/>
    </source>
</evidence>
<dbReference type="Gene3D" id="3.40.50.300">
    <property type="entry name" value="P-loop containing nucleotide triphosphate hydrolases"/>
    <property type="match status" value="4"/>
</dbReference>
<feature type="domain" description="ABC transporter" evidence="14">
    <location>
        <begin position="630"/>
        <end position="891"/>
    </location>
</feature>
<keyword evidence="4" id="KW-0813">Transport</keyword>
<comment type="similarity">
    <text evidence="2">Belongs to the ABC transporter superfamily. ABCC family. Conjugate transporter (TC 3.A.1.208) subfamily.</text>
</comment>
<dbReference type="FunFam" id="3.40.50.300:FF:000838">
    <property type="entry name" value="ABC multidrug transporter (Eurofung)"/>
    <property type="match status" value="1"/>
</dbReference>
<feature type="transmembrane region" description="Helical" evidence="13">
    <location>
        <begin position="439"/>
        <end position="459"/>
    </location>
</feature>
<gene>
    <name evidence="16" type="ORF">JYZ213_LOCUS21066</name>
</gene>
<dbReference type="Proteomes" id="UP000663845">
    <property type="component" value="Unassembled WGS sequence"/>
</dbReference>
<feature type="transmembrane region" description="Helical" evidence="13">
    <location>
        <begin position="335"/>
        <end position="355"/>
    </location>
</feature>
<feature type="transmembrane region" description="Helical" evidence="13">
    <location>
        <begin position="98"/>
        <end position="117"/>
    </location>
</feature>
<dbReference type="GO" id="GO:0008559">
    <property type="term" value="F:ABC-type xenobiotic transporter activity"/>
    <property type="evidence" value="ECO:0007669"/>
    <property type="project" value="UniProtKB-EC"/>
</dbReference>
<keyword evidence="7" id="KW-0547">Nucleotide-binding</keyword>
<evidence type="ECO:0000313" key="16">
    <source>
        <dbReference type="EMBL" id="CAF1095165.1"/>
    </source>
</evidence>
<keyword evidence="5 13" id="KW-0812">Transmembrane</keyword>
<dbReference type="PROSITE" id="PS00211">
    <property type="entry name" value="ABC_TRANSPORTER_1"/>
    <property type="match status" value="1"/>
</dbReference>
<feature type="transmembrane region" description="Helical" evidence="13">
    <location>
        <begin position="1381"/>
        <end position="1400"/>
    </location>
</feature>
<dbReference type="InterPro" id="IPR017871">
    <property type="entry name" value="ABC_transporter-like_CS"/>
</dbReference>
<feature type="transmembrane region" description="Helical" evidence="13">
    <location>
        <begin position="33"/>
        <end position="52"/>
    </location>
</feature>
<feature type="transmembrane region" description="Helical" evidence="13">
    <location>
        <begin position="1207"/>
        <end position="1226"/>
    </location>
</feature>
<feature type="transmembrane region" description="Helical" evidence="13">
    <location>
        <begin position="1121"/>
        <end position="1139"/>
    </location>
</feature>
<dbReference type="EMBL" id="CAJNOG010000227">
    <property type="protein sequence ID" value="CAF1095165.1"/>
    <property type="molecule type" value="Genomic_DNA"/>
</dbReference>
<dbReference type="InterPro" id="IPR003439">
    <property type="entry name" value="ABC_transporter-like_ATP-bd"/>
</dbReference>
<dbReference type="GO" id="GO:0016020">
    <property type="term" value="C:membrane"/>
    <property type="evidence" value="ECO:0007669"/>
    <property type="project" value="UniProtKB-SubCell"/>
</dbReference>
<evidence type="ECO:0000256" key="9">
    <source>
        <dbReference type="ARBA" id="ARBA00022967"/>
    </source>
</evidence>
<dbReference type="CDD" id="cd18605">
    <property type="entry name" value="ABC_6TM_MRP7_D2_like"/>
    <property type="match status" value="2"/>
</dbReference>
<dbReference type="CDD" id="cd03244">
    <property type="entry name" value="ABCC_MRP_domain2"/>
    <property type="match status" value="1"/>
</dbReference>
<comment type="caution">
    <text evidence="16">The sequence shown here is derived from an EMBL/GenBank/DDBJ whole genome shotgun (WGS) entry which is preliminary data.</text>
</comment>
<feature type="transmembrane region" description="Helical" evidence="13">
    <location>
        <begin position="1238"/>
        <end position="1258"/>
    </location>
</feature>
<feature type="transmembrane region" description="Helical" evidence="13">
    <location>
        <begin position="412"/>
        <end position="433"/>
    </location>
</feature>
<evidence type="ECO:0000256" key="3">
    <source>
        <dbReference type="ARBA" id="ARBA00012191"/>
    </source>
</evidence>
<reference evidence="16" key="1">
    <citation type="submission" date="2021-02" db="EMBL/GenBank/DDBJ databases">
        <authorList>
            <person name="Nowell W R."/>
        </authorList>
    </citation>
    <scope>NUCLEOTIDE SEQUENCE</scope>
</reference>
<evidence type="ECO:0000256" key="4">
    <source>
        <dbReference type="ARBA" id="ARBA00022448"/>
    </source>
</evidence>
<dbReference type="PANTHER" id="PTHR24223">
    <property type="entry name" value="ATP-BINDING CASSETTE SUB-FAMILY C"/>
    <property type="match status" value="1"/>
</dbReference>
<dbReference type="InterPro" id="IPR003593">
    <property type="entry name" value="AAA+_ATPase"/>
</dbReference>
<evidence type="ECO:0000259" key="14">
    <source>
        <dbReference type="PROSITE" id="PS50893"/>
    </source>
</evidence>
<feature type="transmembrane region" description="Helical" evidence="13">
    <location>
        <begin position="938"/>
        <end position="959"/>
    </location>
</feature>
<dbReference type="SUPFAM" id="SSF90123">
    <property type="entry name" value="ABC transporter transmembrane region"/>
    <property type="match status" value="3"/>
</dbReference>
<keyword evidence="10 13" id="KW-1133">Transmembrane helix</keyword>
<feature type="domain" description="ABC transporter" evidence="14">
    <location>
        <begin position="1748"/>
        <end position="1982"/>
    </location>
</feature>
<feature type="transmembrane region" description="Helical" evidence="13">
    <location>
        <begin position="1465"/>
        <end position="1491"/>
    </location>
</feature>
<feature type="transmembrane region" description="Helical" evidence="13">
    <location>
        <begin position="129"/>
        <end position="148"/>
    </location>
</feature>
<dbReference type="Pfam" id="PF00005">
    <property type="entry name" value="ABC_tran"/>
    <property type="match status" value="2"/>
</dbReference>
<dbReference type="InterPro" id="IPR036640">
    <property type="entry name" value="ABC1_TM_sf"/>
</dbReference>
<dbReference type="SUPFAM" id="SSF52540">
    <property type="entry name" value="P-loop containing nucleoside triphosphate hydrolases"/>
    <property type="match status" value="4"/>
</dbReference>
<feature type="transmembrane region" description="Helical" evidence="13">
    <location>
        <begin position="1564"/>
        <end position="1582"/>
    </location>
</feature>
<evidence type="ECO:0000256" key="6">
    <source>
        <dbReference type="ARBA" id="ARBA00022737"/>
    </source>
</evidence>
<feature type="transmembrane region" description="Helical" evidence="13">
    <location>
        <begin position="519"/>
        <end position="543"/>
    </location>
</feature>
<evidence type="ECO:0000313" key="17">
    <source>
        <dbReference type="Proteomes" id="UP000663845"/>
    </source>
</evidence>
<keyword evidence="11 13" id="KW-0472">Membrane</keyword>
<dbReference type="Gene3D" id="1.20.1560.10">
    <property type="entry name" value="ABC transporter type 1, transmembrane domain"/>
    <property type="match status" value="3"/>
</dbReference>
<proteinExistence type="inferred from homology"/>
<feature type="domain" description="ABC transmembrane type-1" evidence="15">
    <location>
        <begin position="1383"/>
        <end position="1709"/>
    </location>
</feature>
<evidence type="ECO:0000256" key="1">
    <source>
        <dbReference type="ARBA" id="ARBA00004141"/>
    </source>
</evidence>
<evidence type="ECO:0000256" key="8">
    <source>
        <dbReference type="ARBA" id="ARBA00022840"/>
    </source>
</evidence>
<feature type="transmembrane region" description="Helical" evidence="13">
    <location>
        <begin position="160"/>
        <end position="181"/>
    </location>
</feature>
<organism evidence="16 17">
    <name type="scientific">Adineta steineri</name>
    <dbReference type="NCBI Taxonomy" id="433720"/>
    <lineage>
        <taxon>Eukaryota</taxon>
        <taxon>Metazoa</taxon>
        <taxon>Spiralia</taxon>
        <taxon>Gnathifera</taxon>
        <taxon>Rotifera</taxon>
        <taxon>Eurotatoria</taxon>
        <taxon>Bdelloidea</taxon>
        <taxon>Adinetida</taxon>
        <taxon>Adinetidae</taxon>
        <taxon>Adineta</taxon>
    </lineage>
</organism>
<dbReference type="InterPro" id="IPR011527">
    <property type="entry name" value="ABC1_TM_dom"/>
</dbReference>